<dbReference type="InterPro" id="IPR007349">
    <property type="entry name" value="DUF418"/>
</dbReference>
<comment type="caution">
    <text evidence="3">The sequence shown here is derived from an EMBL/GenBank/DDBJ whole genome shotgun (WGS) entry which is preliminary data.</text>
</comment>
<dbReference type="EMBL" id="LAYZ01000025">
    <property type="protein sequence ID" value="KKK33546.1"/>
    <property type="molecule type" value="Genomic_DNA"/>
</dbReference>
<feature type="transmembrane region" description="Helical" evidence="1">
    <location>
        <begin position="66"/>
        <end position="82"/>
    </location>
</feature>
<dbReference type="InterPro" id="IPR052529">
    <property type="entry name" value="Bact_Transport_Assoc"/>
</dbReference>
<keyword evidence="4" id="KW-1185">Reference proteome</keyword>
<dbReference type="STRING" id="1432562.WN59_12450"/>
<feature type="transmembrane region" description="Helical" evidence="1">
    <location>
        <begin position="123"/>
        <end position="140"/>
    </location>
</feature>
<dbReference type="OrthoDB" id="2388539at2"/>
<keyword evidence="1" id="KW-0812">Transmembrane</keyword>
<feature type="transmembrane region" description="Helical" evidence="1">
    <location>
        <begin position="237"/>
        <end position="255"/>
    </location>
</feature>
<dbReference type="PANTHER" id="PTHR30590">
    <property type="entry name" value="INNER MEMBRANE PROTEIN"/>
    <property type="match status" value="1"/>
</dbReference>
<feature type="transmembrane region" description="Helical" evidence="1">
    <location>
        <begin position="147"/>
        <end position="169"/>
    </location>
</feature>
<evidence type="ECO:0000313" key="4">
    <source>
        <dbReference type="Proteomes" id="UP000034287"/>
    </source>
</evidence>
<accession>A0A0M2SIT0</accession>
<organism evidence="3 4">
    <name type="scientific">Salinicoccus sediminis</name>
    <dbReference type="NCBI Taxonomy" id="1432562"/>
    <lineage>
        <taxon>Bacteria</taxon>
        <taxon>Bacillati</taxon>
        <taxon>Bacillota</taxon>
        <taxon>Bacilli</taxon>
        <taxon>Bacillales</taxon>
        <taxon>Staphylococcaceae</taxon>
        <taxon>Salinicoccus</taxon>
    </lineage>
</organism>
<dbReference type="Pfam" id="PF04235">
    <property type="entry name" value="DUF418"/>
    <property type="match status" value="1"/>
</dbReference>
<evidence type="ECO:0000313" key="3">
    <source>
        <dbReference type="EMBL" id="KKK33546.1"/>
    </source>
</evidence>
<feature type="transmembrane region" description="Helical" evidence="1">
    <location>
        <begin position="313"/>
        <end position="332"/>
    </location>
</feature>
<gene>
    <name evidence="3" type="ORF">WN59_12450</name>
</gene>
<reference evidence="3 4" key="1">
    <citation type="submission" date="2015-04" db="EMBL/GenBank/DDBJ databases">
        <title>Taxonomic description and genome sequence of Salinicoccus sediminis sp. nov., a novel hyper halotolerant bacterium isolated from marine sediment.</title>
        <authorList>
            <person name="Mathan Kumar R."/>
            <person name="Kaur G."/>
            <person name="Kumar N."/>
            <person name="Kumar A."/>
            <person name="Singh N.K."/>
            <person name="Kaur N."/>
            <person name="Mayilraj S."/>
        </authorList>
    </citation>
    <scope>NUCLEOTIDE SEQUENCE [LARGE SCALE GENOMIC DNA]</scope>
    <source>
        <strain evidence="3 4">SV-16</strain>
    </source>
</reference>
<dbReference type="RefSeq" id="WP_046517817.1">
    <property type="nucleotide sequence ID" value="NZ_LAYZ01000025.1"/>
</dbReference>
<feature type="transmembrane region" description="Helical" evidence="1">
    <location>
        <begin position="20"/>
        <end position="36"/>
    </location>
</feature>
<name>A0A0M2SIT0_9STAP</name>
<dbReference type="AlphaFoldDB" id="A0A0M2SIT0"/>
<dbReference type="PATRIC" id="fig|1432562.3.peg.2492"/>
<feature type="transmembrane region" description="Helical" evidence="1">
    <location>
        <begin position="338"/>
        <end position="358"/>
    </location>
</feature>
<sequence length="383" mass="41922">MTGTNQKKRALSLDLARGSMLFLIILAHVPLFLYTIEPGVITKVAPANVLEEIVNFLMEIIVDNRARPLFAVLFGYGLVMIYRKQSERRGENEAKRIIRKRCWYLMLFGAILAGIAGGQDILMTYGIAGLILAGSLKKSNGKIMKRIIISTIICLAYLPVLWGGVLTGIGDYGLPISYTGDETYFGNLAAQLISIPIVPLFTHLFFPIIPSVYMGIWMGDKELLIKPHKHTGLLKRLTVWGLVISAAGAIPLVLIDDYWFPGLFTAGLIYGLHMMAGLAAGFGYAGAFGLIGMAIQYRGKIVGSVAAMGKRSLTFFILHECLIIITMSPVAFNLGAYLNIATSVILASAIWIATLVVADIMEKRQMAGPLEKLMRNLTYSVTK</sequence>
<feature type="transmembrane region" description="Helical" evidence="1">
    <location>
        <begin position="267"/>
        <end position="292"/>
    </location>
</feature>
<evidence type="ECO:0000256" key="1">
    <source>
        <dbReference type="SAM" id="Phobius"/>
    </source>
</evidence>
<dbReference type="PANTHER" id="PTHR30590:SF2">
    <property type="entry name" value="INNER MEMBRANE PROTEIN"/>
    <property type="match status" value="1"/>
</dbReference>
<feature type="transmembrane region" description="Helical" evidence="1">
    <location>
        <begin position="189"/>
        <end position="216"/>
    </location>
</feature>
<feature type="domain" description="DUF418" evidence="2">
    <location>
        <begin position="220"/>
        <end position="379"/>
    </location>
</feature>
<protein>
    <recommendedName>
        <fullName evidence="2">DUF418 domain-containing protein</fullName>
    </recommendedName>
</protein>
<feature type="transmembrane region" description="Helical" evidence="1">
    <location>
        <begin position="102"/>
        <end position="117"/>
    </location>
</feature>
<keyword evidence="1" id="KW-1133">Transmembrane helix</keyword>
<keyword evidence="1" id="KW-0472">Membrane</keyword>
<proteinExistence type="predicted"/>
<dbReference type="Proteomes" id="UP000034287">
    <property type="component" value="Unassembled WGS sequence"/>
</dbReference>
<evidence type="ECO:0000259" key="2">
    <source>
        <dbReference type="Pfam" id="PF04235"/>
    </source>
</evidence>